<dbReference type="Proteomes" id="UP000596661">
    <property type="component" value="Chromosome 3"/>
</dbReference>
<evidence type="ECO:0008006" key="3">
    <source>
        <dbReference type="Google" id="ProtNLM"/>
    </source>
</evidence>
<name>A0A803P5A3_CANSA</name>
<protein>
    <recommendedName>
        <fullName evidence="3">RNase H type-1 domain-containing protein</fullName>
    </recommendedName>
</protein>
<reference evidence="1" key="1">
    <citation type="submission" date="2018-11" db="EMBL/GenBank/DDBJ databases">
        <authorList>
            <person name="Grassa J C."/>
        </authorList>
    </citation>
    <scope>NUCLEOTIDE SEQUENCE [LARGE SCALE GENOMIC DNA]</scope>
</reference>
<dbReference type="InterPro" id="IPR012337">
    <property type="entry name" value="RNaseH-like_sf"/>
</dbReference>
<dbReference type="InterPro" id="IPR036397">
    <property type="entry name" value="RNaseH_sf"/>
</dbReference>
<dbReference type="Gramene" id="evm.model.03.1437">
    <property type="protein sequence ID" value="cds.evm.model.03.1437"/>
    <property type="gene ID" value="evm.TU.03.1437"/>
</dbReference>
<evidence type="ECO:0000313" key="1">
    <source>
        <dbReference type="EnsemblPlants" id="cds.evm.model.03.1437"/>
    </source>
</evidence>
<reference evidence="1" key="2">
    <citation type="submission" date="2021-03" db="UniProtKB">
        <authorList>
            <consortium name="EnsemblPlants"/>
        </authorList>
    </citation>
    <scope>IDENTIFICATION</scope>
</reference>
<dbReference type="AlphaFoldDB" id="A0A803P5A3"/>
<keyword evidence="2" id="KW-1185">Reference proteome</keyword>
<accession>A0A803P5A3</accession>
<dbReference type="Gene3D" id="3.30.420.10">
    <property type="entry name" value="Ribonuclease H-like superfamily/Ribonuclease H"/>
    <property type="match status" value="1"/>
</dbReference>
<dbReference type="GO" id="GO:0003676">
    <property type="term" value="F:nucleic acid binding"/>
    <property type="evidence" value="ECO:0007669"/>
    <property type="project" value="InterPro"/>
</dbReference>
<dbReference type="EnsemblPlants" id="evm.model.03.1437">
    <property type="protein sequence ID" value="cds.evm.model.03.1437"/>
    <property type="gene ID" value="evm.TU.03.1437"/>
</dbReference>
<dbReference type="SUPFAM" id="SSF53098">
    <property type="entry name" value="Ribonuclease H-like"/>
    <property type="match status" value="1"/>
</dbReference>
<sequence length="315" mass="36437">MWRQKSREYWLKLGDRSTRKYWDVVGNNVCSAVQEAFISGEIHPKLNYKFICLISQPKATGGLGIRRFEDSNRALIAKLAWNIAQGLSKPWIDCFLSKYCKHETFLIGKKKSSDSHLWKCILEARNIILKGSLALPAGGESIDIWSQPWIPWLEFMDFKNLMDSFRPRRYTARTIADLSTGNAWNKEVVLQFFGMKSRDMIVEIPRLPYPNRDRSRLYSTERKEIGTIQEVEWILCTDASWYKGEVELATVLINKNTDYWTKKTEYNKAISALDAELTAISMALSWALEEGRYEIHILSDCQIAVQALDKFLTSL</sequence>
<organism evidence="1 2">
    <name type="scientific">Cannabis sativa</name>
    <name type="common">Hemp</name>
    <name type="synonym">Marijuana</name>
    <dbReference type="NCBI Taxonomy" id="3483"/>
    <lineage>
        <taxon>Eukaryota</taxon>
        <taxon>Viridiplantae</taxon>
        <taxon>Streptophyta</taxon>
        <taxon>Embryophyta</taxon>
        <taxon>Tracheophyta</taxon>
        <taxon>Spermatophyta</taxon>
        <taxon>Magnoliopsida</taxon>
        <taxon>eudicotyledons</taxon>
        <taxon>Gunneridae</taxon>
        <taxon>Pentapetalae</taxon>
        <taxon>rosids</taxon>
        <taxon>fabids</taxon>
        <taxon>Rosales</taxon>
        <taxon>Cannabaceae</taxon>
        <taxon>Cannabis</taxon>
    </lineage>
</organism>
<dbReference type="EMBL" id="UZAU01000302">
    <property type="status" value="NOT_ANNOTATED_CDS"/>
    <property type="molecule type" value="Genomic_DNA"/>
</dbReference>
<proteinExistence type="predicted"/>
<evidence type="ECO:0000313" key="2">
    <source>
        <dbReference type="Proteomes" id="UP000596661"/>
    </source>
</evidence>